<protein>
    <recommendedName>
        <fullName evidence="5">Putrescine-binding periplasmic protein</fullName>
    </recommendedName>
</protein>
<keyword evidence="8" id="KW-1185">Reference proteome</keyword>
<evidence type="ECO:0000256" key="4">
    <source>
        <dbReference type="ARBA" id="ARBA00022764"/>
    </source>
</evidence>
<dbReference type="GO" id="GO:0015846">
    <property type="term" value="P:polyamine transport"/>
    <property type="evidence" value="ECO:0007669"/>
    <property type="project" value="InterPro"/>
</dbReference>
<dbReference type="Gene3D" id="3.40.190.10">
    <property type="entry name" value="Periplasmic binding protein-like II"/>
    <property type="match status" value="2"/>
</dbReference>
<dbReference type="PRINTS" id="PR00909">
    <property type="entry name" value="SPERMDNBNDNG"/>
</dbReference>
<accession>A0A371BE72</accession>
<keyword evidence="4 5" id="KW-0574">Periplasm</keyword>
<dbReference type="OrthoDB" id="9769319at2"/>
<evidence type="ECO:0000256" key="5">
    <source>
        <dbReference type="PIRNR" id="PIRNR019574"/>
    </source>
</evidence>
<feature type="chain" id="PRO_5016770600" description="Putrescine-binding periplasmic protein" evidence="6">
    <location>
        <begin position="22"/>
        <end position="362"/>
    </location>
</feature>
<evidence type="ECO:0000313" key="8">
    <source>
        <dbReference type="Proteomes" id="UP000263993"/>
    </source>
</evidence>
<comment type="subcellular location">
    <subcellularLocation>
        <location evidence="1 5">Periplasm</location>
    </subcellularLocation>
</comment>
<evidence type="ECO:0000256" key="2">
    <source>
        <dbReference type="ARBA" id="ARBA00022448"/>
    </source>
</evidence>
<dbReference type="EMBL" id="QRGO01000001">
    <property type="protein sequence ID" value="RDV05884.1"/>
    <property type="molecule type" value="Genomic_DNA"/>
</dbReference>
<keyword evidence="2 5" id="KW-0813">Transport</keyword>
<sequence>MLAAALSPALLIMLGLAPAAAQEEKVLNVFNWSDYVAPDTIANFEKETGIKVNYDVYDSNDILETKISVGKSGYDIVFPSASPFFARQVKAGLYQKLDLTKIPNAKGVDAKVLQRLASADPGNAHGLPYMMAGTGVGYIKSKIDKLLPNAPIGSFAMLFDPKTVAALKPCGVTVLDAPEEVLPAAMAYTGKSPLSVSTGDLEAAGKTVMAARPSYRYVHSSSYINDLANGAICVAQGYAGDLFQARKRAQEAKNGVEIGIFLPKEGAAFNIDVMAIPKDAPHPDNAHKFINYLLTPKVVADITAAVGYANAVPASLEFVPAEIRNDPVVFPPEEANLYTPVLATPDYERARNRLWTRIKAGK</sequence>
<proteinExistence type="inferred from homology"/>
<comment type="similarity">
    <text evidence="5">Belongs to the bacterial solute-binding protein PotD/PotF family.</text>
</comment>
<dbReference type="PIRSF" id="PIRSF019574">
    <property type="entry name" value="Periplasmic_polyamine_BP"/>
    <property type="match status" value="1"/>
</dbReference>
<gene>
    <name evidence="7" type="ORF">DXH78_14110</name>
</gene>
<evidence type="ECO:0000256" key="3">
    <source>
        <dbReference type="ARBA" id="ARBA00022729"/>
    </source>
</evidence>
<keyword evidence="3 6" id="KW-0732">Signal</keyword>
<dbReference type="InterPro" id="IPR006059">
    <property type="entry name" value="SBP"/>
</dbReference>
<evidence type="ECO:0000256" key="1">
    <source>
        <dbReference type="ARBA" id="ARBA00004418"/>
    </source>
</evidence>
<dbReference type="Proteomes" id="UP000263993">
    <property type="component" value="Unassembled WGS sequence"/>
</dbReference>
<dbReference type="GO" id="GO:0019808">
    <property type="term" value="F:polyamine binding"/>
    <property type="evidence" value="ECO:0007669"/>
    <property type="project" value="InterPro"/>
</dbReference>
<evidence type="ECO:0000256" key="6">
    <source>
        <dbReference type="SAM" id="SignalP"/>
    </source>
</evidence>
<dbReference type="PANTHER" id="PTHR30222:SF12">
    <property type="entry name" value="NORSPERMIDINE SENSOR"/>
    <property type="match status" value="1"/>
</dbReference>
<reference evidence="8" key="1">
    <citation type="submission" date="2018-08" db="EMBL/GenBank/DDBJ databases">
        <authorList>
            <person name="Kim S.-J."/>
            <person name="Jung G.-Y."/>
        </authorList>
    </citation>
    <scope>NUCLEOTIDE SEQUENCE [LARGE SCALE GENOMIC DNA]</scope>
    <source>
        <strain evidence="8">GY_H</strain>
    </source>
</reference>
<comment type="function">
    <text evidence="5">Required for the activity of the bacterial periplasmic transport system of putrescine.</text>
</comment>
<dbReference type="SUPFAM" id="SSF53850">
    <property type="entry name" value="Periplasmic binding protein-like II"/>
    <property type="match status" value="1"/>
</dbReference>
<dbReference type="InterPro" id="IPR001188">
    <property type="entry name" value="Sperm_putr-bd"/>
</dbReference>
<dbReference type="GO" id="GO:0042597">
    <property type="term" value="C:periplasmic space"/>
    <property type="evidence" value="ECO:0007669"/>
    <property type="project" value="UniProtKB-SubCell"/>
</dbReference>
<feature type="signal peptide" evidence="6">
    <location>
        <begin position="1"/>
        <end position="21"/>
    </location>
</feature>
<dbReference type="AlphaFoldDB" id="A0A371BE72"/>
<dbReference type="Pfam" id="PF13416">
    <property type="entry name" value="SBP_bac_8"/>
    <property type="match status" value="1"/>
</dbReference>
<organism evidence="7 8">
    <name type="scientific">Undibacter mobilis</name>
    <dbReference type="NCBI Taxonomy" id="2292256"/>
    <lineage>
        <taxon>Bacteria</taxon>
        <taxon>Pseudomonadati</taxon>
        <taxon>Pseudomonadota</taxon>
        <taxon>Alphaproteobacteria</taxon>
        <taxon>Hyphomicrobiales</taxon>
        <taxon>Nitrobacteraceae</taxon>
        <taxon>Undibacter</taxon>
    </lineage>
</organism>
<name>A0A371BE72_9BRAD</name>
<comment type="caution">
    <text evidence="7">The sequence shown here is derived from an EMBL/GenBank/DDBJ whole genome shotgun (WGS) entry which is preliminary data.</text>
</comment>
<evidence type="ECO:0000313" key="7">
    <source>
        <dbReference type="EMBL" id="RDV05884.1"/>
    </source>
</evidence>
<dbReference type="PANTHER" id="PTHR30222">
    <property type="entry name" value="SPERMIDINE/PUTRESCINE-BINDING PERIPLASMIC PROTEIN"/>
    <property type="match status" value="1"/>
</dbReference>